<accession>A0A0D6EQ31</accession>
<evidence type="ECO:0000313" key="9">
    <source>
        <dbReference type="Proteomes" id="UP000243876"/>
    </source>
</evidence>
<dbReference type="GO" id="GO:0008374">
    <property type="term" value="F:O-acyltransferase activity"/>
    <property type="evidence" value="ECO:0007669"/>
    <property type="project" value="TreeGrafter"/>
</dbReference>
<feature type="transmembrane region" description="Helical" evidence="7">
    <location>
        <begin position="427"/>
        <end position="451"/>
    </location>
</feature>
<feature type="transmembrane region" description="Helical" evidence="7">
    <location>
        <begin position="124"/>
        <end position="143"/>
    </location>
</feature>
<feature type="region of interest" description="Disordered" evidence="6">
    <location>
        <begin position="303"/>
        <end position="329"/>
    </location>
</feature>
<keyword evidence="4 7" id="KW-1133">Transmembrane helix</keyword>
<keyword evidence="9" id="KW-1185">Reference proteome</keyword>
<evidence type="ECO:0000313" key="8">
    <source>
        <dbReference type="EMBL" id="CEQ41675.1"/>
    </source>
</evidence>
<dbReference type="PANTHER" id="PTHR13285">
    <property type="entry name" value="ACYLTRANSFERASE"/>
    <property type="match status" value="1"/>
</dbReference>
<name>A0A0D6EQ31_SPOSA</name>
<comment type="similarity">
    <text evidence="2">Belongs to the membrane-bound acyltransferase family.</text>
</comment>
<feature type="compositionally biased region" description="Low complexity" evidence="6">
    <location>
        <begin position="308"/>
        <end position="318"/>
    </location>
</feature>
<proteinExistence type="inferred from homology"/>
<evidence type="ECO:0000256" key="7">
    <source>
        <dbReference type="SAM" id="Phobius"/>
    </source>
</evidence>
<dbReference type="GO" id="GO:0005783">
    <property type="term" value="C:endoplasmic reticulum"/>
    <property type="evidence" value="ECO:0007669"/>
    <property type="project" value="TreeGrafter"/>
</dbReference>
<dbReference type="InterPro" id="IPR004299">
    <property type="entry name" value="MBOAT_fam"/>
</dbReference>
<evidence type="ECO:0000256" key="6">
    <source>
        <dbReference type="SAM" id="MobiDB-lite"/>
    </source>
</evidence>
<keyword evidence="5 7" id="KW-0472">Membrane</keyword>
<dbReference type="EMBL" id="CENE01000016">
    <property type="protein sequence ID" value="CEQ41675.1"/>
    <property type="molecule type" value="Genomic_DNA"/>
</dbReference>
<feature type="transmembrane region" description="Helical" evidence="7">
    <location>
        <begin position="503"/>
        <end position="529"/>
    </location>
</feature>
<evidence type="ECO:0000256" key="2">
    <source>
        <dbReference type="ARBA" id="ARBA00010323"/>
    </source>
</evidence>
<feature type="transmembrane region" description="Helical" evidence="7">
    <location>
        <begin position="62"/>
        <end position="80"/>
    </location>
</feature>
<comment type="subcellular location">
    <subcellularLocation>
        <location evidence="1">Membrane</location>
        <topology evidence="1">Multi-pass membrane protein</topology>
    </subcellularLocation>
</comment>
<evidence type="ECO:0000256" key="5">
    <source>
        <dbReference type="ARBA" id="ARBA00023136"/>
    </source>
</evidence>
<dbReference type="Proteomes" id="UP000243876">
    <property type="component" value="Unassembled WGS sequence"/>
</dbReference>
<dbReference type="PANTHER" id="PTHR13285:SF18">
    <property type="entry name" value="PROTEIN-CYSTEINE N-PALMITOYLTRANSFERASE RASP"/>
    <property type="match status" value="1"/>
</dbReference>
<feature type="transmembrane region" description="Helical" evidence="7">
    <location>
        <begin position="570"/>
        <end position="592"/>
    </location>
</feature>
<evidence type="ECO:0000256" key="3">
    <source>
        <dbReference type="ARBA" id="ARBA00022692"/>
    </source>
</evidence>
<dbReference type="GO" id="GO:0006506">
    <property type="term" value="P:GPI anchor biosynthetic process"/>
    <property type="evidence" value="ECO:0007669"/>
    <property type="project" value="TreeGrafter"/>
</dbReference>
<keyword evidence="3 7" id="KW-0812">Transmembrane</keyword>
<feature type="transmembrane region" description="Helical" evidence="7">
    <location>
        <begin position="612"/>
        <end position="629"/>
    </location>
</feature>
<reference evidence="9" key="1">
    <citation type="submission" date="2015-02" db="EMBL/GenBank/DDBJ databases">
        <authorList>
            <person name="Gon?alves P."/>
        </authorList>
    </citation>
    <scope>NUCLEOTIDE SEQUENCE [LARGE SCALE GENOMIC DNA]</scope>
</reference>
<dbReference type="OrthoDB" id="420606at2759"/>
<gene>
    <name evidence="8" type="primary">SPOSA6832_03404</name>
</gene>
<protein>
    <submittedName>
        <fullName evidence="8">SPOSA6832_03404-mRNA-1:cds</fullName>
    </submittedName>
</protein>
<dbReference type="AlphaFoldDB" id="A0A0D6EQ31"/>
<evidence type="ECO:0000256" key="1">
    <source>
        <dbReference type="ARBA" id="ARBA00004141"/>
    </source>
</evidence>
<feature type="non-terminal residue" evidence="8">
    <location>
        <position position="1"/>
    </location>
</feature>
<dbReference type="GO" id="GO:0016020">
    <property type="term" value="C:membrane"/>
    <property type="evidence" value="ECO:0007669"/>
    <property type="project" value="UniProtKB-SubCell"/>
</dbReference>
<dbReference type="InterPro" id="IPR051085">
    <property type="entry name" value="MB_O-acyltransferase"/>
</dbReference>
<dbReference type="Pfam" id="PF03062">
    <property type="entry name" value="MBOAT"/>
    <property type="match status" value="1"/>
</dbReference>
<feature type="transmembrane region" description="Helical" evidence="7">
    <location>
        <begin position="535"/>
        <end position="558"/>
    </location>
</feature>
<evidence type="ECO:0000256" key="4">
    <source>
        <dbReference type="ARBA" id="ARBA00022989"/>
    </source>
</evidence>
<organism evidence="8 9">
    <name type="scientific">Sporidiobolus salmonicolor</name>
    <name type="common">Yeast-like fungus</name>
    <name type="synonym">Sporobolomyces salmonicolor</name>
    <dbReference type="NCBI Taxonomy" id="5005"/>
    <lineage>
        <taxon>Eukaryota</taxon>
        <taxon>Fungi</taxon>
        <taxon>Dikarya</taxon>
        <taxon>Basidiomycota</taxon>
        <taxon>Pucciniomycotina</taxon>
        <taxon>Microbotryomycetes</taxon>
        <taxon>Sporidiobolales</taxon>
        <taxon>Sporidiobolaceae</taxon>
        <taxon>Sporobolomyces</taxon>
    </lineage>
</organism>
<sequence length="644" mass="72455">MPSSEYPPPRVPSPTPQSTLRARSALSVTDLTVHIPSSARSADPTSSPASSAPPARWTTPEFYLYYVVFLAVVPQMWNAAVRVSTVTHPLFWTYQHRLSEGWLLGWRVDVSDHQWRLFRSHLPLLFALVFLHLSFSHLSRLVLPRTRTARARFIAISAVALLSALHGSSLPKMLLILWVNWRIGLLATTEGGWWARRWTPWATWVFNAAVLFLNETYGGYSWGSLSGSLAWLDEYKGLLPRWHISWNITMLRLISFNMELYWAVVAAKAAALPSPLEKVRFSLPSSFMSSGHLLLRSSHPPKFQAAQSTSTSPSATRSSRARDPAPDPAPSAQNYTFTLYLAYALYPPLYLAGPILSYPAFWKQLDPSPSAAPSPTSPITGSTPPQGDPELRPQALFAYALRFLVCLLTMELVTHSMYVVAIKDSGFGWWAGMSAFEVSMVGFWNLIVVWLKLLIPWRLFRLWALLDGINPPENMVRCMANNYSTLGFWRAWHRSYNLWIVRYLYIPLGGGARPLLATLCVFTFVALWHDLSFRLLAWGWTVSLFVVPELLSTALLPASKYGARPWYRHVAAAGGVANVLMMMTANLVGFVVGIDGAKELWGVMLGGWEGRVFLLVASACLFVAIQVMFEYREEERRRGINRRC</sequence>